<accession>A0A173YMS3</accession>
<dbReference type="PANTHER" id="PTHR43649">
    <property type="entry name" value="ARABINOSE-BINDING PROTEIN-RELATED"/>
    <property type="match status" value="1"/>
</dbReference>
<protein>
    <submittedName>
        <fullName evidence="6">Carbohydrate uptake ABC transporter carbohydrate-binding protein</fullName>
    </submittedName>
</protein>
<dbReference type="Proteomes" id="UP000095558">
    <property type="component" value="Unassembled WGS sequence"/>
</dbReference>
<evidence type="ECO:0000313" key="7">
    <source>
        <dbReference type="Proteomes" id="UP000095558"/>
    </source>
</evidence>
<dbReference type="RefSeq" id="WP_055275169.1">
    <property type="nucleotide sequence ID" value="NZ_CYZV01000003.1"/>
</dbReference>
<dbReference type="Pfam" id="PF13416">
    <property type="entry name" value="SBP_bac_8"/>
    <property type="match status" value="1"/>
</dbReference>
<keyword evidence="4 5" id="KW-0732">Signal</keyword>
<evidence type="ECO:0000256" key="5">
    <source>
        <dbReference type="SAM" id="SignalP"/>
    </source>
</evidence>
<dbReference type="Gene3D" id="3.40.190.10">
    <property type="entry name" value="Periplasmic binding protein-like II"/>
    <property type="match status" value="1"/>
</dbReference>
<organism evidence="6 7">
    <name type="scientific">Clostridium disporicum</name>
    <dbReference type="NCBI Taxonomy" id="84024"/>
    <lineage>
        <taxon>Bacteria</taxon>
        <taxon>Bacillati</taxon>
        <taxon>Bacillota</taxon>
        <taxon>Clostridia</taxon>
        <taxon>Eubacteriales</taxon>
        <taxon>Clostridiaceae</taxon>
        <taxon>Clostridium</taxon>
    </lineage>
</organism>
<evidence type="ECO:0000256" key="2">
    <source>
        <dbReference type="ARBA" id="ARBA00008520"/>
    </source>
</evidence>
<evidence type="ECO:0000256" key="1">
    <source>
        <dbReference type="ARBA" id="ARBA00004196"/>
    </source>
</evidence>
<dbReference type="EMBL" id="CYZV01000003">
    <property type="protein sequence ID" value="CUN64989.1"/>
    <property type="molecule type" value="Genomic_DNA"/>
</dbReference>
<evidence type="ECO:0000313" key="6">
    <source>
        <dbReference type="EMBL" id="CUN64989.1"/>
    </source>
</evidence>
<dbReference type="AlphaFoldDB" id="A0A173YMS3"/>
<sequence length="444" mass="48578">MKRRLLASLMTAVVAVTALTGCGSNNSSSEKAEIVTELTQPVSIEMWHYMNGKQAEILQTIVDDFNATNGKGITVTASSQGSITDLNKKVIAASQSNTLPAIINVYPDAATGLINENKVVDLTPYVNDSSIGMKEDIENDFIPDFIKELSQWENNKIYGLPMTKSTEVLYVNKNLLEQLGYTVDDLKDLTFEKLAEISQKAYDELGIPGFGFDSSSNAFISSLKEEGKDFVELDGKINVNNDWSKEFMQFFRDKTQSGAFRVPGEDKFLSGPFSNQKLLAYQGSSAGFAHINTNGAFEIAVVEVPHFEGKDKAVIQQGASLFVTNDVSAEAQYAAYEFIKFATNTENTAKFATGTGYLPVRKSALDSSIVQDVLADTTSLYGKIYDVANTSLNYAYFTPAVNNAQSARTVAEEKYASYVTGTSDDVEAMLKEMNSQVETSISRQ</sequence>
<evidence type="ECO:0000256" key="4">
    <source>
        <dbReference type="ARBA" id="ARBA00022729"/>
    </source>
</evidence>
<feature type="signal peptide" evidence="5">
    <location>
        <begin position="1"/>
        <end position="20"/>
    </location>
</feature>
<comment type="similarity">
    <text evidence="2">Belongs to the bacterial solute-binding protein 1 family.</text>
</comment>
<keyword evidence="3" id="KW-0813">Transport</keyword>
<dbReference type="InterPro" id="IPR050490">
    <property type="entry name" value="Bact_solute-bd_prot1"/>
</dbReference>
<dbReference type="PROSITE" id="PS51257">
    <property type="entry name" value="PROKAR_LIPOPROTEIN"/>
    <property type="match status" value="1"/>
</dbReference>
<gene>
    <name evidence="6" type="primary">yesO_2</name>
    <name evidence="6" type="ORF">ERS852470_00401</name>
</gene>
<evidence type="ECO:0000256" key="3">
    <source>
        <dbReference type="ARBA" id="ARBA00022448"/>
    </source>
</evidence>
<dbReference type="OrthoDB" id="9795467at2"/>
<name>A0A173YMS3_9CLOT</name>
<proteinExistence type="inferred from homology"/>
<dbReference type="SUPFAM" id="SSF53850">
    <property type="entry name" value="Periplasmic binding protein-like II"/>
    <property type="match status" value="1"/>
</dbReference>
<dbReference type="InterPro" id="IPR006059">
    <property type="entry name" value="SBP"/>
</dbReference>
<reference evidence="6 7" key="1">
    <citation type="submission" date="2015-09" db="EMBL/GenBank/DDBJ databases">
        <authorList>
            <consortium name="Pathogen Informatics"/>
        </authorList>
    </citation>
    <scope>NUCLEOTIDE SEQUENCE [LARGE SCALE GENOMIC DNA]</scope>
    <source>
        <strain evidence="6 7">2789STDY5834855</strain>
    </source>
</reference>
<dbReference type="GO" id="GO:0030313">
    <property type="term" value="C:cell envelope"/>
    <property type="evidence" value="ECO:0007669"/>
    <property type="project" value="UniProtKB-SubCell"/>
</dbReference>
<dbReference type="PANTHER" id="PTHR43649:SF31">
    <property type="entry name" value="SN-GLYCEROL-3-PHOSPHATE-BINDING PERIPLASMIC PROTEIN UGPB"/>
    <property type="match status" value="1"/>
</dbReference>
<feature type="chain" id="PRO_5039362323" evidence="5">
    <location>
        <begin position="21"/>
        <end position="444"/>
    </location>
</feature>
<comment type="subcellular location">
    <subcellularLocation>
        <location evidence="1">Cell envelope</location>
    </subcellularLocation>
</comment>